<feature type="transmembrane region" description="Helical" evidence="6">
    <location>
        <begin position="21"/>
        <end position="41"/>
    </location>
</feature>
<evidence type="ECO:0000256" key="2">
    <source>
        <dbReference type="ARBA" id="ARBA00007362"/>
    </source>
</evidence>
<accession>A0A1V2GTR0</accession>
<comment type="caution">
    <text evidence="8">The sequence shown here is derived from an EMBL/GenBank/DDBJ whole genome shotgun (WGS) entry which is preliminary data.</text>
</comment>
<dbReference type="AlphaFoldDB" id="A0A1V2GTR0"/>
<feature type="transmembrane region" description="Helical" evidence="6">
    <location>
        <begin position="266"/>
        <end position="286"/>
    </location>
</feature>
<name>A0A1V2GTR0_9PROT</name>
<dbReference type="InterPro" id="IPR037185">
    <property type="entry name" value="EmrE-like"/>
</dbReference>
<keyword evidence="9" id="KW-1185">Reference proteome</keyword>
<feature type="transmembrane region" description="Helical" evidence="6">
    <location>
        <begin position="201"/>
        <end position="221"/>
    </location>
</feature>
<dbReference type="OrthoDB" id="9806889at2"/>
<keyword evidence="3 6" id="KW-0812">Transmembrane</keyword>
<organism evidence="8 9">
    <name type="scientific">Teichococcus deserti</name>
    <dbReference type="NCBI Taxonomy" id="1817963"/>
    <lineage>
        <taxon>Bacteria</taxon>
        <taxon>Pseudomonadati</taxon>
        <taxon>Pseudomonadota</taxon>
        <taxon>Alphaproteobacteria</taxon>
        <taxon>Acetobacterales</taxon>
        <taxon>Roseomonadaceae</taxon>
        <taxon>Roseomonas</taxon>
    </lineage>
</organism>
<evidence type="ECO:0000313" key="9">
    <source>
        <dbReference type="Proteomes" id="UP000188879"/>
    </source>
</evidence>
<evidence type="ECO:0000256" key="3">
    <source>
        <dbReference type="ARBA" id="ARBA00022692"/>
    </source>
</evidence>
<feature type="transmembrane region" description="Helical" evidence="6">
    <location>
        <begin position="87"/>
        <end position="105"/>
    </location>
</feature>
<feature type="transmembrane region" description="Helical" evidence="6">
    <location>
        <begin position="175"/>
        <end position="194"/>
    </location>
</feature>
<proteinExistence type="inferred from homology"/>
<dbReference type="PANTHER" id="PTHR32322">
    <property type="entry name" value="INNER MEMBRANE TRANSPORTER"/>
    <property type="match status" value="1"/>
</dbReference>
<comment type="similarity">
    <text evidence="2">Belongs to the EamA transporter family.</text>
</comment>
<dbReference type="InterPro" id="IPR000620">
    <property type="entry name" value="EamA_dom"/>
</dbReference>
<dbReference type="PANTHER" id="PTHR32322:SF2">
    <property type="entry name" value="EAMA DOMAIN-CONTAINING PROTEIN"/>
    <property type="match status" value="1"/>
</dbReference>
<gene>
    <name evidence="8" type="ORF">BKE38_28405</name>
</gene>
<keyword evidence="5 6" id="KW-0472">Membrane</keyword>
<evidence type="ECO:0000256" key="4">
    <source>
        <dbReference type="ARBA" id="ARBA00022989"/>
    </source>
</evidence>
<dbReference type="Proteomes" id="UP000188879">
    <property type="component" value="Unassembled WGS sequence"/>
</dbReference>
<protein>
    <recommendedName>
        <fullName evidence="7">EamA domain-containing protein</fullName>
    </recommendedName>
</protein>
<dbReference type="GO" id="GO:0016020">
    <property type="term" value="C:membrane"/>
    <property type="evidence" value="ECO:0007669"/>
    <property type="project" value="UniProtKB-SubCell"/>
</dbReference>
<keyword evidence="4 6" id="KW-1133">Transmembrane helix</keyword>
<evidence type="ECO:0000256" key="6">
    <source>
        <dbReference type="SAM" id="Phobius"/>
    </source>
</evidence>
<evidence type="ECO:0000256" key="1">
    <source>
        <dbReference type="ARBA" id="ARBA00004141"/>
    </source>
</evidence>
<dbReference type="Pfam" id="PF00892">
    <property type="entry name" value="EamA"/>
    <property type="match status" value="2"/>
</dbReference>
<dbReference type="InterPro" id="IPR050638">
    <property type="entry name" value="AA-Vitamin_Transporters"/>
</dbReference>
<evidence type="ECO:0000313" key="8">
    <source>
        <dbReference type="EMBL" id="ONG44070.1"/>
    </source>
</evidence>
<dbReference type="RefSeq" id="WP_076960550.1">
    <property type="nucleotide sequence ID" value="NZ_MLCO01000450.1"/>
</dbReference>
<feature type="domain" description="EamA" evidence="7">
    <location>
        <begin position="26"/>
        <end position="157"/>
    </location>
</feature>
<sequence length="315" mass="33706">MPPAATAADHPGPAARLALRLWAAPYLLLPLAALFWSGNFIVGRAVSGIASPFFLAFWRWLLALALLLPFAWPHLRRDWPVLKRHPLALLAYSVAGIAAFSVMVYQGLRSTQAVNGLLLQSVIPVAILACSFALFGERPRPRQVIGVLLSIAGVAAIAGHGSVDDLLRLQLHPGDLWVLGAVLCYAVYSACLKLRPRIHPLSFMASGIFLTLLTLLPGFAYEAARGGAVAPGGVALAAIAYLAVFPSLLSYMFFTRGVELIGANRAGQFIHLMPLFGSVLAVAFLGERLQPFHAAGLALIGGGILFTMSERRARR</sequence>
<feature type="transmembrane region" description="Helical" evidence="6">
    <location>
        <begin position="117"/>
        <end position="135"/>
    </location>
</feature>
<dbReference type="SUPFAM" id="SSF103481">
    <property type="entry name" value="Multidrug resistance efflux transporter EmrE"/>
    <property type="match status" value="2"/>
</dbReference>
<evidence type="ECO:0000256" key="5">
    <source>
        <dbReference type="ARBA" id="ARBA00023136"/>
    </source>
</evidence>
<feature type="transmembrane region" description="Helical" evidence="6">
    <location>
        <begin position="53"/>
        <end position="75"/>
    </location>
</feature>
<reference evidence="8 9" key="1">
    <citation type="submission" date="2016-10" db="EMBL/GenBank/DDBJ databases">
        <title>Draft Genome sequence of Roseomonas sp. strain M3.</title>
        <authorList>
            <person name="Subhash Y."/>
            <person name="Lee S."/>
        </authorList>
    </citation>
    <scope>NUCLEOTIDE SEQUENCE [LARGE SCALE GENOMIC DNA]</scope>
    <source>
        <strain evidence="8 9">M3</strain>
    </source>
</reference>
<feature type="transmembrane region" description="Helical" evidence="6">
    <location>
        <begin position="144"/>
        <end position="163"/>
    </location>
</feature>
<feature type="transmembrane region" description="Helical" evidence="6">
    <location>
        <begin position="233"/>
        <end position="254"/>
    </location>
</feature>
<feature type="domain" description="EamA" evidence="7">
    <location>
        <begin position="173"/>
        <end position="308"/>
    </location>
</feature>
<dbReference type="EMBL" id="MLCO01000450">
    <property type="protein sequence ID" value="ONG44070.1"/>
    <property type="molecule type" value="Genomic_DNA"/>
</dbReference>
<comment type="subcellular location">
    <subcellularLocation>
        <location evidence="1">Membrane</location>
        <topology evidence="1">Multi-pass membrane protein</topology>
    </subcellularLocation>
</comment>
<feature type="transmembrane region" description="Helical" evidence="6">
    <location>
        <begin position="292"/>
        <end position="309"/>
    </location>
</feature>
<evidence type="ECO:0000259" key="7">
    <source>
        <dbReference type="Pfam" id="PF00892"/>
    </source>
</evidence>